<feature type="signal peptide" evidence="2">
    <location>
        <begin position="1"/>
        <end position="28"/>
    </location>
</feature>
<dbReference type="PANTHER" id="PTHR21666:SF289">
    <property type="entry name" value="L-ALA--D-GLU ENDOPEPTIDASE"/>
    <property type="match status" value="1"/>
</dbReference>
<dbReference type="InterPro" id="IPR016047">
    <property type="entry name" value="M23ase_b-sheet_dom"/>
</dbReference>
<protein>
    <recommendedName>
        <fullName evidence="3">M23ase beta-sheet core domain-containing protein</fullName>
    </recommendedName>
</protein>
<organism evidence="4 5">
    <name type="scientific">Oligella urethralis DNF00040</name>
    <dbReference type="NCBI Taxonomy" id="1401065"/>
    <lineage>
        <taxon>Bacteria</taxon>
        <taxon>Pseudomonadati</taxon>
        <taxon>Pseudomonadota</taxon>
        <taxon>Betaproteobacteria</taxon>
        <taxon>Burkholderiales</taxon>
        <taxon>Alcaligenaceae</taxon>
        <taxon>Oligella</taxon>
    </lineage>
</organism>
<evidence type="ECO:0000256" key="1">
    <source>
        <dbReference type="ARBA" id="ARBA00022729"/>
    </source>
</evidence>
<name>A0A096AMD0_9BURK</name>
<dbReference type="OrthoDB" id="9815245at2"/>
<dbReference type="Proteomes" id="UP000029629">
    <property type="component" value="Unassembled WGS sequence"/>
</dbReference>
<dbReference type="GeneID" id="93428112"/>
<dbReference type="InterPro" id="IPR011055">
    <property type="entry name" value="Dup_hybrid_motif"/>
</dbReference>
<evidence type="ECO:0000256" key="2">
    <source>
        <dbReference type="SAM" id="SignalP"/>
    </source>
</evidence>
<keyword evidence="5" id="KW-1185">Reference proteome</keyword>
<dbReference type="GO" id="GO:0004222">
    <property type="term" value="F:metalloendopeptidase activity"/>
    <property type="evidence" value="ECO:0007669"/>
    <property type="project" value="TreeGrafter"/>
</dbReference>
<dbReference type="Pfam" id="PF01551">
    <property type="entry name" value="Peptidase_M23"/>
    <property type="match status" value="1"/>
</dbReference>
<dbReference type="CDD" id="cd12797">
    <property type="entry name" value="M23_peptidase"/>
    <property type="match status" value="1"/>
</dbReference>
<dbReference type="EMBL" id="JRNI01000010">
    <property type="protein sequence ID" value="KGF31782.1"/>
    <property type="molecule type" value="Genomic_DNA"/>
</dbReference>
<evidence type="ECO:0000313" key="4">
    <source>
        <dbReference type="EMBL" id="KGF31782.1"/>
    </source>
</evidence>
<sequence>MRHHLHHFIPFKAFISIVFTLVCSVAAAQSGVATDVDTDLGPLPQLDSDVAFKGACRSAACGAAYREDIRFESIIKKPVAGGRISSHYGWRMHPIAQTPRMHTGIDYAVPIGTEVKAAEHGKVVFAGYQGGYGNLLVIKHNSTYRTVYAHLDKFKVNIGDWVNQGDIVAYTGNTGLSTGPHLHFEIRKNGLSLNPLTGESGSDHLLVLNNDSSPKIQGGRVNRQANGRVRTILK</sequence>
<dbReference type="PANTHER" id="PTHR21666">
    <property type="entry name" value="PEPTIDASE-RELATED"/>
    <property type="match status" value="1"/>
</dbReference>
<dbReference type="SUPFAM" id="SSF51261">
    <property type="entry name" value="Duplicated hybrid motif"/>
    <property type="match status" value="1"/>
</dbReference>
<evidence type="ECO:0000313" key="5">
    <source>
        <dbReference type="Proteomes" id="UP000029629"/>
    </source>
</evidence>
<proteinExistence type="predicted"/>
<gene>
    <name evidence="4" type="ORF">HMPREF2130_01875</name>
</gene>
<feature type="domain" description="M23ase beta-sheet core" evidence="3">
    <location>
        <begin position="100"/>
        <end position="195"/>
    </location>
</feature>
<feature type="chain" id="PRO_5001915467" description="M23ase beta-sheet core domain-containing protein" evidence="2">
    <location>
        <begin position="29"/>
        <end position="234"/>
    </location>
</feature>
<dbReference type="FunFam" id="2.70.70.10:FF:000006">
    <property type="entry name" value="M23 family peptidase"/>
    <property type="match status" value="1"/>
</dbReference>
<comment type="caution">
    <text evidence="4">The sequence shown here is derived from an EMBL/GenBank/DDBJ whole genome shotgun (WGS) entry which is preliminary data.</text>
</comment>
<evidence type="ECO:0000259" key="3">
    <source>
        <dbReference type="Pfam" id="PF01551"/>
    </source>
</evidence>
<dbReference type="InterPro" id="IPR050570">
    <property type="entry name" value="Cell_wall_metabolism_enzyme"/>
</dbReference>
<dbReference type="RefSeq" id="WP_018026104.1">
    <property type="nucleotide sequence ID" value="NZ_JRNI01000010.1"/>
</dbReference>
<dbReference type="AlphaFoldDB" id="A0A096AMD0"/>
<dbReference type="Gene3D" id="2.70.70.10">
    <property type="entry name" value="Glucose Permease (Domain IIA)"/>
    <property type="match status" value="1"/>
</dbReference>
<accession>A0A096AMD0</accession>
<keyword evidence="1 2" id="KW-0732">Signal</keyword>
<dbReference type="eggNOG" id="COG0739">
    <property type="taxonomic scope" value="Bacteria"/>
</dbReference>
<reference evidence="4 5" key="1">
    <citation type="submission" date="2014-07" db="EMBL/GenBank/DDBJ databases">
        <authorList>
            <person name="McCorrison J."/>
            <person name="Sanka R."/>
            <person name="Torralba M."/>
            <person name="Gillis M."/>
            <person name="Haft D.H."/>
            <person name="Methe B."/>
            <person name="Sutton G."/>
            <person name="Nelson K.E."/>
        </authorList>
    </citation>
    <scope>NUCLEOTIDE SEQUENCE [LARGE SCALE GENOMIC DNA]</scope>
    <source>
        <strain evidence="4 5">DNF00040</strain>
    </source>
</reference>